<protein>
    <submittedName>
        <fullName evidence="1">Uncharacterized protein</fullName>
    </submittedName>
</protein>
<dbReference type="RefSeq" id="WP_092788588.1">
    <property type="nucleotide sequence ID" value="NZ_FOPC01000001.1"/>
</dbReference>
<keyword evidence="2" id="KW-1185">Reference proteome</keyword>
<evidence type="ECO:0000313" key="1">
    <source>
        <dbReference type="EMBL" id="SFG10607.1"/>
    </source>
</evidence>
<dbReference type="Proteomes" id="UP000199642">
    <property type="component" value="Unassembled WGS sequence"/>
</dbReference>
<dbReference type="EMBL" id="FOPC01000001">
    <property type="protein sequence ID" value="SFG10607.1"/>
    <property type="molecule type" value="Genomic_DNA"/>
</dbReference>
<sequence>MKLQITDQMVREIAEDLDAGMTCYVDKNTGEIESLPDTLSPYFDSELWQDLIDKIDRNMGEYWIIEPMESWEAFQVMDDFVDSLGDNKETRRLISSLQHPKPF</sequence>
<reference evidence="2" key="1">
    <citation type="submission" date="2016-10" db="EMBL/GenBank/DDBJ databases">
        <authorList>
            <person name="Varghese N."/>
            <person name="Submissions S."/>
        </authorList>
    </citation>
    <scope>NUCLEOTIDE SEQUENCE [LARGE SCALE GENOMIC DNA]</scope>
    <source>
        <strain evidence="2">DSM 19315</strain>
    </source>
</reference>
<gene>
    <name evidence="1" type="ORF">SAMN04487988_101430</name>
</gene>
<accession>A0A1I2P9H6</accession>
<dbReference type="OrthoDB" id="961309at2"/>
<proteinExistence type="predicted"/>
<name>A0A1I2P9H6_9BACT</name>
<evidence type="ECO:0000313" key="2">
    <source>
        <dbReference type="Proteomes" id="UP000199642"/>
    </source>
</evidence>
<dbReference type="AlphaFoldDB" id="A0A1I2P9H6"/>
<organism evidence="1 2">
    <name type="scientific">Algoriphagus hitonicola</name>
    <dbReference type="NCBI Taxonomy" id="435880"/>
    <lineage>
        <taxon>Bacteria</taxon>
        <taxon>Pseudomonadati</taxon>
        <taxon>Bacteroidota</taxon>
        <taxon>Cytophagia</taxon>
        <taxon>Cytophagales</taxon>
        <taxon>Cyclobacteriaceae</taxon>
        <taxon>Algoriphagus</taxon>
    </lineage>
</organism>